<dbReference type="InterPro" id="IPR026444">
    <property type="entry name" value="Secre_tail"/>
</dbReference>
<dbReference type="PROSITE" id="PS51910">
    <property type="entry name" value="GH18_2"/>
    <property type="match status" value="1"/>
</dbReference>
<evidence type="ECO:0000256" key="3">
    <source>
        <dbReference type="ARBA" id="ARBA00023295"/>
    </source>
</evidence>
<evidence type="ECO:0000256" key="4">
    <source>
        <dbReference type="RuleBase" id="RU000489"/>
    </source>
</evidence>
<dbReference type="Proteomes" id="UP001589590">
    <property type="component" value="Unassembled WGS sequence"/>
</dbReference>
<dbReference type="EMBL" id="JBHMFA010000005">
    <property type="protein sequence ID" value="MFB9104869.1"/>
    <property type="molecule type" value="Genomic_DNA"/>
</dbReference>
<gene>
    <name evidence="7" type="ORF">ACFFU1_08155</name>
</gene>
<evidence type="ECO:0000256" key="5">
    <source>
        <dbReference type="RuleBase" id="RU004453"/>
    </source>
</evidence>
<dbReference type="Gene3D" id="3.10.50.10">
    <property type="match status" value="1"/>
</dbReference>
<comment type="caution">
    <text evidence="7">The sequence shown here is derived from an EMBL/GenBank/DDBJ whole genome shotgun (WGS) entry which is preliminary data.</text>
</comment>
<keyword evidence="2 4" id="KW-0378">Hydrolase</keyword>
<dbReference type="RefSeq" id="WP_290273131.1">
    <property type="nucleotide sequence ID" value="NZ_JAUFQP010000013.1"/>
</dbReference>
<evidence type="ECO:0000259" key="6">
    <source>
        <dbReference type="PROSITE" id="PS51910"/>
    </source>
</evidence>
<dbReference type="InterPro" id="IPR017853">
    <property type="entry name" value="GH"/>
</dbReference>
<dbReference type="PANTHER" id="PTHR46290">
    <property type="entry name" value="DI-N-ACETYLCHITOBIASE"/>
    <property type="match status" value="1"/>
</dbReference>
<dbReference type="PROSITE" id="PS01095">
    <property type="entry name" value="GH18_1"/>
    <property type="match status" value="1"/>
</dbReference>
<dbReference type="InterPro" id="IPR001579">
    <property type="entry name" value="Glyco_hydro_18_chit_AS"/>
</dbReference>
<proteinExistence type="inferred from homology"/>
<keyword evidence="3 4" id="KW-0326">Glycosidase</keyword>
<comment type="similarity">
    <text evidence="5">Belongs to the glycosyl hydrolase 18 family.</text>
</comment>
<evidence type="ECO:0000313" key="7">
    <source>
        <dbReference type="EMBL" id="MFB9104869.1"/>
    </source>
</evidence>
<dbReference type="GO" id="GO:0016787">
    <property type="term" value="F:hydrolase activity"/>
    <property type="evidence" value="ECO:0007669"/>
    <property type="project" value="UniProtKB-KW"/>
</dbReference>
<evidence type="ECO:0000256" key="2">
    <source>
        <dbReference type="ARBA" id="ARBA00022801"/>
    </source>
</evidence>
<reference evidence="7 8" key="1">
    <citation type="submission" date="2024-09" db="EMBL/GenBank/DDBJ databases">
        <authorList>
            <person name="Sun Q."/>
            <person name="Mori K."/>
        </authorList>
    </citation>
    <scope>NUCLEOTIDE SEQUENCE [LARGE SCALE GENOMIC DNA]</scope>
    <source>
        <strain evidence="7 8">CECT 8300</strain>
    </source>
</reference>
<dbReference type="Gene3D" id="3.20.20.80">
    <property type="entry name" value="Glycosidases"/>
    <property type="match status" value="1"/>
</dbReference>
<dbReference type="InterPro" id="IPR051887">
    <property type="entry name" value="GH18_Domain-Containing"/>
</dbReference>
<evidence type="ECO:0000313" key="8">
    <source>
        <dbReference type="Proteomes" id="UP001589590"/>
    </source>
</evidence>
<dbReference type="SUPFAM" id="SSF51445">
    <property type="entry name" value="(Trans)glycosidases"/>
    <property type="match status" value="1"/>
</dbReference>
<dbReference type="Pfam" id="PF00704">
    <property type="entry name" value="Glyco_hydro_18"/>
    <property type="match status" value="1"/>
</dbReference>
<name>A0ABV5GZ05_9FLAO</name>
<feature type="domain" description="GH18" evidence="6">
    <location>
        <begin position="67"/>
        <end position="400"/>
    </location>
</feature>
<dbReference type="PANTHER" id="PTHR46290:SF1">
    <property type="entry name" value="DI-N-ACETYLCHITOBIASE"/>
    <property type="match status" value="1"/>
</dbReference>
<dbReference type="SMART" id="SM00636">
    <property type="entry name" value="Glyco_18"/>
    <property type="match status" value="1"/>
</dbReference>
<keyword evidence="8" id="KW-1185">Reference proteome</keyword>
<evidence type="ECO:0000256" key="1">
    <source>
        <dbReference type="ARBA" id="ARBA00022729"/>
    </source>
</evidence>
<organism evidence="7 8">
    <name type="scientific">Algibacter miyuki</name>
    <dbReference type="NCBI Taxonomy" id="1306933"/>
    <lineage>
        <taxon>Bacteria</taxon>
        <taxon>Pseudomonadati</taxon>
        <taxon>Bacteroidota</taxon>
        <taxon>Flavobacteriia</taxon>
        <taxon>Flavobacteriales</taxon>
        <taxon>Flavobacteriaceae</taxon>
        <taxon>Algibacter</taxon>
    </lineage>
</organism>
<accession>A0ABV5GZ05</accession>
<sequence length="486" mass="53813">MKKKLLQLCVIGFLGIQVTTAQELIVKGAHQSQKEEFGDVKIALKTSDNKSESIISLQENQATTLNKKVLGFLPYWERSAGAHNNIRYDLLTHLACFDFLVQLDASVSTPAGWPWTTEINAAHAQGVKVVMTVVNFGGSDGADAVAWEMITNTAKQATFFANIKNIIQTYSLDGVNIDFEGMATAHRGAEFNTFMANLTNYIHTELPGKEVSVDGPAVNWGGWIMDDLVDSVDYLVIMAYDYTSGSGANSGPVAPLTHHTSWKRFIKRTVETGTYAAPTASNPEKLVLAVPYYGQQWKTDTNASESTTISHVGSTRYKNTVTEADTHGGFIWNANFEYPWYTWNDGVNWNQVWTDNEISLSKKYDLAIENNLGGIGIWALNYDGTRPELWELINTKFGETASLDDAYVKENIQVYPNPTSTVINISNTNNLTLNNMELVDVLGKSIMTVNSKLESIDVQHLSEGIYFLKIEINGGKQGVFKILKSN</sequence>
<dbReference type="InterPro" id="IPR011583">
    <property type="entry name" value="Chitinase_II/V-like_cat"/>
</dbReference>
<keyword evidence="1" id="KW-0732">Signal</keyword>
<dbReference type="InterPro" id="IPR001223">
    <property type="entry name" value="Glyco_hydro18_cat"/>
</dbReference>
<dbReference type="Pfam" id="PF18962">
    <property type="entry name" value="Por_Secre_tail"/>
    <property type="match status" value="1"/>
</dbReference>
<dbReference type="InterPro" id="IPR029070">
    <property type="entry name" value="Chitinase_insertion_sf"/>
</dbReference>
<dbReference type="NCBIfam" id="TIGR04183">
    <property type="entry name" value="Por_Secre_tail"/>
    <property type="match status" value="1"/>
</dbReference>
<protein>
    <submittedName>
        <fullName evidence="7">Glycosyl hydrolase family 18 protein</fullName>
    </submittedName>
</protein>